<keyword evidence="5" id="KW-0210">Decarboxylase</keyword>
<keyword evidence="8" id="KW-0456">Lyase</keyword>
<feature type="domain" description="Indole-3-glycerol phosphate synthase" evidence="9">
    <location>
        <begin position="23"/>
        <end position="242"/>
    </location>
</feature>
<reference evidence="10" key="1">
    <citation type="submission" date="2014-12" db="EMBL/GenBank/DDBJ databases">
        <authorList>
            <person name="Huang H.-H."/>
            <person name="Chen S.-C."/>
            <person name="Lai M.-C."/>
        </authorList>
    </citation>
    <scope>NUCLEOTIDE SEQUENCE</scope>
    <source>
        <strain evidence="10">K1F9705b</strain>
    </source>
</reference>
<comment type="caution">
    <text evidence="10">The sequence shown here is derived from an EMBL/GenBank/DDBJ whole genome shotgun (WGS) entry which is preliminary data.</text>
</comment>
<name>A0A8J7WAV7_9EURY</name>
<dbReference type="Proteomes" id="UP000730161">
    <property type="component" value="Unassembled WGS sequence"/>
</dbReference>
<comment type="pathway">
    <text evidence="2">Amino-acid biosynthesis; L-tryptophan biosynthesis; L-tryptophan from chorismate: step 4/5.</text>
</comment>
<dbReference type="PANTHER" id="PTHR22854">
    <property type="entry name" value="TRYPTOPHAN BIOSYNTHESIS PROTEIN"/>
    <property type="match status" value="1"/>
</dbReference>
<dbReference type="GO" id="GO:0004640">
    <property type="term" value="F:phosphoribosylanthranilate isomerase activity"/>
    <property type="evidence" value="ECO:0007669"/>
    <property type="project" value="TreeGrafter"/>
</dbReference>
<dbReference type="AlphaFoldDB" id="A0A8J7WAV7"/>
<dbReference type="EMBL" id="JWHL01000021">
    <property type="protein sequence ID" value="MBR1369840.1"/>
    <property type="molecule type" value="Genomic_DNA"/>
</dbReference>
<dbReference type="EC" id="4.1.1.48" evidence="3"/>
<evidence type="ECO:0000256" key="2">
    <source>
        <dbReference type="ARBA" id="ARBA00004696"/>
    </source>
</evidence>
<keyword evidence="4" id="KW-0028">Amino-acid biosynthesis</keyword>
<evidence type="ECO:0000256" key="6">
    <source>
        <dbReference type="ARBA" id="ARBA00022822"/>
    </source>
</evidence>
<evidence type="ECO:0000256" key="1">
    <source>
        <dbReference type="ARBA" id="ARBA00001633"/>
    </source>
</evidence>
<dbReference type="SUPFAM" id="SSF51366">
    <property type="entry name" value="Ribulose-phoshate binding barrel"/>
    <property type="match status" value="1"/>
</dbReference>
<evidence type="ECO:0000256" key="8">
    <source>
        <dbReference type="ARBA" id="ARBA00023239"/>
    </source>
</evidence>
<dbReference type="InterPro" id="IPR013785">
    <property type="entry name" value="Aldolase_TIM"/>
</dbReference>
<dbReference type="Gene3D" id="3.20.20.70">
    <property type="entry name" value="Aldolase class I"/>
    <property type="match status" value="1"/>
</dbReference>
<evidence type="ECO:0000259" key="9">
    <source>
        <dbReference type="Pfam" id="PF00218"/>
    </source>
</evidence>
<evidence type="ECO:0000313" key="10">
    <source>
        <dbReference type="EMBL" id="MBR1369840.1"/>
    </source>
</evidence>
<dbReference type="InterPro" id="IPR045186">
    <property type="entry name" value="Indole-3-glycerol_P_synth"/>
</dbReference>
<dbReference type="InterPro" id="IPR013798">
    <property type="entry name" value="Indole-3-glycerol_P_synth_dom"/>
</dbReference>
<protein>
    <recommendedName>
        <fullName evidence="3">indole-3-glycerol-phosphate synthase</fullName>
        <ecNumber evidence="3">4.1.1.48</ecNumber>
    </recommendedName>
</protein>
<dbReference type="CDD" id="cd00331">
    <property type="entry name" value="IGPS"/>
    <property type="match status" value="1"/>
</dbReference>
<dbReference type="UniPathway" id="UPA00035">
    <property type="reaction ID" value="UER00043"/>
</dbReference>
<evidence type="ECO:0000313" key="11">
    <source>
        <dbReference type="Proteomes" id="UP000730161"/>
    </source>
</evidence>
<evidence type="ECO:0000256" key="7">
    <source>
        <dbReference type="ARBA" id="ARBA00023141"/>
    </source>
</evidence>
<dbReference type="OrthoDB" id="15223at2157"/>
<sequence>MIDAIIAASLRRGELLPETFPDTRDPVRPFYDALAASDPAVIAEVKYASPSGPTGATLPPGLLAREMAAGGAAALSVLTEPTVFGGDPSFIREVKRYTDLPVLRKDILVHPAQIAESRHIGADAVLLIAMVLGDDLPAFVNHSFACGLEPVIEIADEVELQAAVATGARIIGINNRDLRTLVIDPDRASRLGPLIRSYGRIPVAMSGIMAPDDLRRYRGRCGAFLIGTAISSAEDPKSATEAFVCM</sequence>
<dbReference type="RefSeq" id="WP_211531591.1">
    <property type="nucleotide sequence ID" value="NZ_JWHL01000021.1"/>
</dbReference>
<dbReference type="Pfam" id="PF00218">
    <property type="entry name" value="IGPS"/>
    <property type="match status" value="1"/>
</dbReference>
<gene>
    <name evidence="10" type="ORF">RJ53_10270</name>
</gene>
<evidence type="ECO:0000256" key="3">
    <source>
        <dbReference type="ARBA" id="ARBA00012362"/>
    </source>
</evidence>
<proteinExistence type="predicted"/>
<organism evidence="10 11">
    <name type="scientific">Methanocalculus chunghsingensis</name>
    <dbReference type="NCBI Taxonomy" id="156457"/>
    <lineage>
        <taxon>Archaea</taxon>
        <taxon>Methanobacteriati</taxon>
        <taxon>Methanobacteriota</taxon>
        <taxon>Stenosarchaea group</taxon>
        <taxon>Methanomicrobia</taxon>
        <taxon>Methanomicrobiales</taxon>
        <taxon>Methanocalculaceae</taxon>
        <taxon>Methanocalculus</taxon>
    </lineage>
</organism>
<evidence type="ECO:0000256" key="5">
    <source>
        <dbReference type="ARBA" id="ARBA00022793"/>
    </source>
</evidence>
<comment type="catalytic activity">
    <reaction evidence="1">
        <text>1-(2-carboxyphenylamino)-1-deoxy-D-ribulose 5-phosphate + H(+) = (1S,2R)-1-C-(indol-3-yl)glycerol 3-phosphate + CO2 + H2O</text>
        <dbReference type="Rhea" id="RHEA:23476"/>
        <dbReference type="ChEBI" id="CHEBI:15377"/>
        <dbReference type="ChEBI" id="CHEBI:15378"/>
        <dbReference type="ChEBI" id="CHEBI:16526"/>
        <dbReference type="ChEBI" id="CHEBI:58613"/>
        <dbReference type="ChEBI" id="CHEBI:58866"/>
        <dbReference type="EC" id="4.1.1.48"/>
    </reaction>
</comment>
<dbReference type="GO" id="GO:0000162">
    <property type="term" value="P:L-tryptophan biosynthetic process"/>
    <property type="evidence" value="ECO:0007669"/>
    <property type="project" value="UniProtKB-UniPathway"/>
</dbReference>
<dbReference type="GO" id="GO:0004425">
    <property type="term" value="F:indole-3-glycerol-phosphate synthase activity"/>
    <property type="evidence" value="ECO:0007669"/>
    <property type="project" value="UniProtKB-EC"/>
</dbReference>
<dbReference type="PANTHER" id="PTHR22854:SF2">
    <property type="entry name" value="INDOLE-3-GLYCEROL-PHOSPHATE SYNTHASE"/>
    <property type="match status" value="1"/>
</dbReference>
<accession>A0A8J7WAV7</accession>
<keyword evidence="11" id="KW-1185">Reference proteome</keyword>
<keyword evidence="7" id="KW-0057">Aromatic amino acid biosynthesis</keyword>
<evidence type="ECO:0000256" key="4">
    <source>
        <dbReference type="ARBA" id="ARBA00022605"/>
    </source>
</evidence>
<keyword evidence="6" id="KW-0822">Tryptophan biosynthesis</keyword>
<dbReference type="InterPro" id="IPR011060">
    <property type="entry name" value="RibuloseP-bd_barrel"/>
</dbReference>